<comment type="caution">
    <text evidence="1">The sequence shown here is derived from an EMBL/GenBank/DDBJ whole genome shotgun (WGS) entry which is preliminary data.</text>
</comment>
<accession>A0A9W8ZJF6</accession>
<evidence type="ECO:0000313" key="2">
    <source>
        <dbReference type="Proteomes" id="UP001140510"/>
    </source>
</evidence>
<proteinExistence type="predicted"/>
<organism evidence="1 2">
    <name type="scientific">Didymella pomorum</name>
    <dbReference type="NCBI Taxonomy" id="749634"/>
    <lineage>
        <taxon>Eukaryota</taxon>
        <taxon>Fungi</taxon>
        <taxon>Dikarya</taxon>
        <taxon>Ascomycota</taxon>
        <taxon>Pezizomycotina</taxon>
        <taxon>Dothideomycetes</taxon>
        <taxon>Pleosporomycetidae</taxon>
        <taxon>Pleosporales</taxon>
        <taxon>Pleosporineae</taxon>
        <taxon>Didymellaceae</taxon>
        <taxon>Didymella</taxon>
    </lineage>
</organism>
<gene>
    <name evidence="1" type="ORF">N0V91_003106</name>
</gene>
<dbReference type="AlphaFoldDB" id="A0A9W8ZJF6"/>
<dbReference type="Proteomes" id="UP001140510">
    <property type="component" value="Unassembled WGS sequence"/>
</dbReference>
<dbReference type="EMBL" id="JAPEVA010000014">
    <property type="protein sequence ID" value="KAJ4408850.1"/>
    <property type="molecule type" value="Genomic_DNA"/>
</dbReference>
<evidence type="ECO:0000313" key="1">
    <source>
        <dbReference type="EMBL" id="KAJ4408850.1"/>
    </source>
</evidence>
<dbReference type="OrthoDB" id="2906425at2759"/>
<keyword evidence="2" id="KW-1185">Reference proteome</keyword>
<sequence>MARFRFKTKKRRLLNQVASSQQSIATFISTHPLFPFAQPPGLEWEKVVKSFYQEEPIFTIEPSLDTIEKLVCRHLEATGSCEIAERENLAESSKCYSVVCGGRHFPLKTVLPLAPKARVLSEVATMSFIKKNTTIPTPTVIA</sequence>
<name>A0A9W8ZJF6_9PLEO</name>
<reference evidence="1" key="1">
    <citation type="submission" date="2022-10" db="EMBL/GenBank/DDBJ databases">
        <title>Tapping the CABI collections for fungal endophytes: first genome assemblies for Collariella, Neodidymelliopsis, Ascochyta clinopodiicola, Didymella pomorum, Didymosphaeria variabile, Neocosmospora piperis and Neocucurbitaria cava.</title>
        <authorList>
            <person name="Hill R."/>
        </authorList>
    </citation>
    <scope>NUCLEOTIDE SEQUENCE</scope>
    <source>
        <strain evidence="1">IMI 355091</strain>
    </source>
</reference>
<protein>
    <submittedName>
        <fullName evidence="1">Uncharacterized protein</fullName>
    </submittedName>
</protein>